<evidence type="ECO:0000313" key="2">
    <source>
        <dbReference type="Proteomes" id="UP001497522"/>
    </source>
</evidence>
<dbReference type="Proteomes" id="UP001497522">
    <property type="component" value="Chromosome 12"/>
</dbReference>
<name>A0ABP1AIG9_9BRYO</name>
<dbReference type="EMBL" id="OZ023713">
    <property type="protein sequence ID" value="CAK9862345.1"/>
    <property type="molecule type" value="Genomic_DNA"/>
</dbReference>
<organism evidence="1 2">
    <name type="scientific">Sphagnum jensenii</name>
    <dbReference type="NCBI Taxonomy" id="128206"/>
    <lineage>
        <taxon>Eukaryota</taxon>
        <taxon>Viridiplantae</taxon>
        <taxon>Streptophyta</taxon>
        <taxon>Embryophyta</taxon>
        <taxon>Bryophyta</taxon>
        <taxon>Sphagnophytina</taxon>
        <taxon>Sphagnopsida</taxon>
        <taxon>Sphagnales</taxon>
        <taxon>Sphagnaceae</taxon>
        <taxon>Sphagnum</taxon>
    </lineage>
</organism>
<sequence length="98" mass="11538">MFCRWHICKNVMVKHRTCFTEEDWQTFMILFLGVMRVGMEDELQEKLVQIQMEWVVPHFESSSSSRVEGAHSALKQRLQVSTGDMMTVVERVLQFLAD</sequence>
<protein>
    <recommendedName>
        <fullName evidence="3">Protein FAR1-RELATED SEQUENCE</fullName>
    </recommendedName>
</protein>
<evidence type="ECO:0008006" key="3">
    <source>
        <dbReference type="Google" id="ProtNLM"/>
    </source>
</evidence>
<reference evidence="1" key="1">
    <citation type="submission" date="2024-03" db="EMBL/GenBank/DDBJ databases">
        <authorList>
            <consortium name="ELIXIR-Norway"/>
            <consortium name="Elixir Norway"/>
        </authorList>
    </citation>
    <scope>NUCLEOTIDE SEQUENCE</scope>
</reference>
<keyword evidence="2" id="KW-1185">Reference proteome</keyword>
<evidence type="ECO:0000313" key="1">
    <source>
        <dbReference type="EMBL" id="CAK9862345.1"/>
    </source>
</evidence>
<accession>A0ABP1AIG9</accession>
<proteinExistence type="predicted"/>
<gene>
    <name evidence="1" type="ORF">CSSPJE1EN2_LOCUS5340</name>
</gene>